<organism evidence="2 3">
    <name type="scientific">Acidothermus cellulolyticus (strain ATCC 43068 / DSM 8971 / 11B)</name>
    <dbReference type="NCBI Taxonomy" id="351607"/>
    <lineage>
        <taxon>Bacteria</taxon>
        <taxon>Bacillati</taxon>
        <taxon>Actinomycetota</taxon>
        <taxon>Actinomycetes</taxon>
        <taxon>Acidothermales</taxon>
        <taxon>Acidothermaceae</taxon>
        <taxon>Acidothermus</taxon>
    </lineage>
</organism>
<dbReference type="AlphaFoldDB" id="A0LW74"/>
<dbReference type="EMBL" id="CP000481">
    <property type="protein sequence ID" value="ABK53684.1"/>
    <property type="molecule type" value="Genomic_DNA"/>
</dbReference>
<dbReference type="CAZy" id="GT2">
    <property type="family name" value="Glycosyltransferase Family 2"/>
</dbReference>
<dbReference type="InterPro" id="IPR029044">
    <property type="entry name" value="Nucleotide-diphossugar_trans"/>
</dbReference>
<keyword evidence="3" id="KW-1185">Reference proteome</keyword>
<dbReference type="SUPFAM" id="SSF53448">
    <property type="entry name" value="Nucleotide-diphospho-sugar transferases"/>
    <property type="match status" value="1"/>
</dbReference>
<dbReference type="InterPro" id="IPR001173">
    <property type="entry name" value="Glyco_trans_2-like"/>
</dbReference>
<protein>
    <submittedName>
        <fullName evidence="2">Glycosyl transferase, family 2</fullName>
    </submittedName>
</protein>
<dbReference type="Proteomes" id="UP000008221">
    <property type="component" value="Chromosome"/>
</dbReference>
<gene>
    <name evidence="2" type="ordered locus">Acel_1912</name>
</gene>
<dbReference type="PANTHER" id="PTHR43179:SF7">
    <property type="entry name" value="RHAMNOSYLTRANSFERASE WBBL"/>
    <property type="match status" value="1"/>
</dbReference>
<sequence>MTLRSYRVAIVVVTHNSAAVLPGFFDSLAAGLRDADPDTPAGIDDPVVIVADNDSRDDTLARAADAAQAARVTLEVVRLGGNRGYAAGVNAGTAAAGDVDAVLVANPDVRFTDGALPRMLARLHATPRVGIVVPRIRSADGRLSFSLRRSPSLLRAAAEALVGNERAARLGIGEIIADERAYQQATVAAWATGCAMLISRECLNAVGPWDESFFLYSEETDFALRAHDRGFLLQLEPRAEIVHLGGESRISPQLWSLLAVNRVRLYRKRHGAAATALFRGVVIARELSRAALGSAPSRAALRVLLTNADPVPGFLDGETPGGSRRGAPG</sequence>
<dbReference type="Pfam" id="PF00535">
    <property type="entry name" value="Glycos_transf_2"/>
    <property type="match status" value="1"/>
</dbReference>
<dbReference type="eggNOG" id="COG1216">
    <property type="taxonomic scope" value="Bacteria"/>
</dbReference>
<feature type="domain" description="Glycosyltransferase 2-like" evidence="1">
    <location>
        <begin position="10"/>
        <end position="151"/>
    </location>
</feature>
<name>A0LW74_ACIC1</name>
<keyword evidence="2" id="KW-0808">Transferase</keyword>
<evidence type="ECO:0000259" key="1">
    <source>
        <dbReference type="Pfam" id="PF00535"/>
    </source>
</evidence>
<dbReference type="FunCoup" id="A0LW74">
    <property type="interactions" value="1"/>
</dbReference>
<proteinExistence type="predicted"/>
<dbReference type="OrthoDB" id="9771846at2"/>
<reference evidence="2 3" key="1">
    <citation type="journal article" date="2009" name="Genome Res.">
        <title>Complete genome of the cellulolytic thermophile Acidothermus cellulolyticus 11B provides insights into its ecophysiological and evolutionary adaptations.</title>
        <authorList>
            <person name="Barabote R.D."/>
            <person name="Xie G."/>
            <person name="Leu D.H."/>
            <person name="Normand P."/>
            <person name="Necsulea A."/>
            <person name="Daubin V."/>
            <person name="Medigue C."/>
            <person name="Adney W.S."/>
            <person name="Xu X.C."/>
            <person name="Lapidus A."/>
            <person name="Parales R.E."/>
            <person name="Detter C."/>
            <person name="Pujic P."/>
            <person name="Bruce D."/>
            <person name="Lavire C."/>
            <person name="Challacombe J.F."/>
            <person name="Brettin T.S."/>
            <person name="Berry A.M."/>
        </authorList>
    </citation>
    <scope>NUCLEOTIDE SEQUENCE [LARGE SCALE GENOMIC DNA]</scope>
    <source>
        <strain evidence="3">ATCC 43068 / DSM 8971 / 11B</strain>
    </source>
</reference>
<dbReference type="InParanoid" id="A0LW74"/>
<evidence type="ECO:0000313" key="3">
    <source>
        <dbReference type="Proteomes" id="UP000008221"/>
    </source>
</evidence>
<dbReference type="HOGENOM" id="CLU_023845_0_5_11"/>
<dbReference type="RefSeq" id="WP_011720747.1">
    <property type="nucleotide sequence ID" value="NC_008578.1"/>
</dbReference>
<dbReference type="STRING" id="351607.Acel_1912"/>
<dbReference type="KEGG" id="ace:Acel_1912"/>
<dbReference type="Gene3D" id="3.90.550.10">
    <property type="entry name" value="Spore Coat Polysaccharide Biosynthesis Protein SpsA, Chain A"/>
    <property type="match status" value="1"/>
</dbReference>
<accession>A0LW74</accession>
<dbReference type="GO" id="GO:0016740">
    <property type="term" value="F:transferase activity"/>
    <property type="evidence" value="ECO:0007669"/>
    <property type="project" value="UniProtKB-KW"/>
</dbReference>
<dbReference type="PANTHER" id="PTHR43179">
    <property type="entry name" value="RHAMNOSYLTRANSFERASE WBBL"/>
    <property type="match status" value="1"/>
</dbReference>
<evidence type="ECO:0000313" key="2">
    <source>
        <dbReference type="EMBL" id="ABK53684.1"/>
    </source>
</evidence>